<gene>
    <name evidence="9" type="ORF">B0T14DRAFT_83442</name>
</gene>
<sequence>MTPSLRPTVLATGVILIIVSLASVTLRCLHRVKQTKRIHAEDYLCLAGAATGIVSWALIYATVTKGLDKHSWDILPDIFTPTVLQLQAAQSLLSALAHFLVKASLLAFFLRSLGPHVWVRRLCYALLFLAALSYFSYGVVILSLCAPRRSESWNADILLPRCARASEGGIAVAVCSVVVNIAMLCIPVPAMRKLAVQEGEEKKMMKWGLAAVFLVGLSIVITSVVNLAYRIVVVRGADPVWNGVNVGVASYVEIFATIIISSLPVAYATWPSVVDGVRTLVKRARTGFVGTKGVIARAKVAIETARGVTDNVREAVGRARAAWKLPKVSPHRRGRSDTEPVYSYPRQAPAVCGRCGQSCLYCAQSGRLTMTASSDQKLASLIIPLFSEQAAATAGTGMTPPGASGPRLTGLGASGSVL</sequence>
<evidence type="ECO:0000259" key="8">
    <source>
        <dbReference type="Pfam" id="PF20684"/>
    </source>
</evidence>
<feature type="transmembrane region" description="Helical" evidence="7">
    <location>
        <begin position="122"/>
        <end position="144"/>
    </location>
</feature>
<dbReference type="GO" id="GO:0016020">
    <property type="term" value="C:membrane"/>
    <property type="evidence" value="ECO:0007669"/>
    <property type="project" value="UniProtKB-SubCell"/>
</dbReference>
<evidence type="ECO:0000256" key="7">
    <source>
        <dbReference type="SAM" id="Phobius"/>
    </source>
</evidence>
<feature type="transmembrane region" description="Helical" evidence="7">
    <location>
        <begin position="207"/>
        <end position="229"/>
    </location>
</feature>
<evidence type="ECO:0000256" key="4">
    <source>
        <dbReference type="ARBA" id="ARBA00023136"/>
    </source>
</evidence>
<keyword evidence="3 7" id="KW-1133">Transmembrane helix</keyword>
<feature type="transmembrane region" description="Helical" evidence="7">
    <location>
        <begin position="42"/>
        <end position="63"/>
    </location>
</feature>
<feature type="domain" description="Rhodopsin" evidence="8">
    <location>
        <begin position="26"/>
        <end position="266"/>
    </location>
</feature>
<proteinExistence type="inferred from homology"/>
<feature type="region of interest" description="Disordered" evidence="6">
    <location>
        <begin position="393"/>
        <end position="418"/>
    </location>
</feature>
<feature type="transmembrane region" description="Helical" evidence="7">
    <location>
        <begin position="12"/>
        <end position="30"/>
    </location>
</feature>
<dbReference type="InterPro" id="IPR052337">
    <property type="entry name" value="SAT4-like"/>
</dbReference>
<feature type="transmembrane region" description="Helical" evidence="7">
    <location>
        <begin position="83"/>
        <end position="110"/>
    </location>
</feature>
<evidence type="ECO:0000256" key="3">
    <source>
        <dbReference type="ARBA" id="ARBA00022989"/>
    </source>
</evidence>
<dbReference type="PANTHER" id="PTHR33048">
    <property type="entry name" value="PTH11-LIKE INTEGRAL MEMBRANE PROTEIN (AFU_ORTHOLOGUE AFUA_5G11245)"/>
    <property type="match status" value="1"/>
</dbReference>
<dbReference type="EMBL" id="JAULSU010000001">
    <property type="protein sequence ID" value="KAK0633874.1"/>
    <property type="molecule type" value="Genomic_DNA"/>
</dbReference>
<keyword evidence="2 7" id="KW-0812">Transmembrane</keyword>
<keyword evidence="4 7" id="KW-0472">Membrane</keyword>
<evidence type="ECO:0000256" key="2">
    <source>
        <dbReference type="ARBA" id="ARBA00022692"/>
    </source>
</evidence>
<dbReference type="InterPro" id="IPR049326">
    <property type="entry name" value="Rhodopsin_dom_fungi"/>
</dbReference>
<dbReference type="Pfam" id="PF20684">
    <property type="entry name" value="Fung_rhodopsin"/>
    <property type="match status" value="1"/>
</dbReference>
<evidence type="ECO:0000256" key="1">
    <source>
        <dbReference type="ARBA" id="ARBA00004141"/>
    </source>
</evidence>
<accession>A0AA40CDX1</accession>
<name>A0AA40CDX1_9PEZI</name>
<reference evidence="9" key="1">
    <citation type="submission" date="2023-06" db="EMBL/GenBank/DDBJ databases">
        <title>Genome-scale phylogeny and comparative genomics of the fungal order Sordariales.</title>
        <authorList>
            <consortium name="Lawrence Berkeley National Laboratory"/>
            <person name="Hensen N."/>
            <person name="Bonometti L."/>
            <person name="Westerberg I."/>
            <person name="Brannstrom I.O."/>
            <person name="Guillou S."/>
            <person name="Cros-Aarteil S."/>
            <person name="Calhoun S."/>
            <person name="Haridas S."/>
            <person name="Kuo A."/>
            <person name="Mondo S."/>
            <person name="Pangilinan J."/>
            <person name="Riley R."/>
            <person name="Labutti K."/>
            <person name="Andreopoulos B."/>
            <person name="Lipzen A."/>
            <person name="Chen C."/>
            <person name="Yanf M."/>
            <person name="Daum C."/>
            <person name="Ng V."/>
            <person name="Clum A."/>
            <person name="Steindorff A."/>
            <person name="Ohm R."/>
            <person name="Martin F."/>
            <person name="Silar P."/>
            <person name="Natvig D."/>
            <person name="Lalanne C."/>
            <person name="Gautier V."/>
            <person name="Ament-Velasquez S.L."/>
            <person name="Kruys A."/>
            <person name="Hutchinson M.I."/>
            <person name="Powell A.J."/>
            <person name="Barry K."/>
            <person name="Miller A.N."/>
            <person name="Grigoriev I.V."/>
            <person name="Debuchy R."/>
            <person name="Gladieux P."/>
            <person name="Thoren M.H."/>
            <person name="Johannesson H."/>
        </authorList>
    </citation>
    <scope>NUCLEOTIDE SEQUENCE</scope>
    <source>
        <strain evidence="9">CBS 606.72</strain>
    </source>
</reference>
<dbReference type="PANTHER" id="PTHR33048:SF146">
    <property type="entry name" value="INTEGRAL MEMBRANE PROTEIN"/>
    <property type="match status" value="1"/>
</dbReference>
<keyword evidence="10" id="KW-1185">Reference proteome</keyword>
<evidence type="ECO:0000256" key="6">
    <source>
        <dbReference type="SAM" id="MobiDB-lite"/>
    </source>
</evidence>
<feature type="transmembrane region" description="Helical" evidence="7">
    <location>
        <begin position="249"/>
        <end position="270"/>
    </location>
</feature>
<organism evidence="9 10">
    <name type="scientific">Immersiella caudata</name>
    <dbReference type="NCBI Taxonomy" id="314043"/>
    <lineage>
        <taxon>Eukaryota</taxon>
        <taxon>Fungi</taxon>
        <taxon>Dikarya</taxon>
        <taxon>Ascomycota</taxon>
        <taxon>Pezizomycotina</taxon>
        <taxon>Sordariomycetes</taxon>
        <taxon>Sordariomycetidae</taxon>
        <taxon>Sordariales</taxon>
        <taxon>Lasiosphaeriaceae</taxon>
        <taxon>Immersiella</taxon>
    </lineage>
</organism>
<dbReference type="Proteomes" id="UP001175000">
    <property type="component" value="Unassembled WGS sequence"/>
</dbReference>
<feature type="transmembrane region" description="Helical" evidence="7">
    <location>
        <begin position="168"/>
        <end position="186"/>
    </location>
</feature>
<feature type="compositionally biased region" description="Low complexity" evidence="6">
    <location>
        <begin position="393"/>
        <end position="406"/>
    </location>
</feature>
<protein>
    <recommendedName>
        <fullName evidence="8">Rhodopsin domain-containing protein</fullName>
    </recommendedName>
</protein>
<evidence type="ECO:0000313" key="9">
    <source>
        <dbReference type="EMBL" id="KAK0633874.1"/>
    </source>
</evidence>
<evidence type="ECO:0000313" key="10">
    <source>
        <dbReference type="Proteomes" id="UP001175000"/>
    </source>
</evidence>
<dbReference type="AlphaFoldDB" id="A0AA40CDX1"/>
<evidence type="ECO:0000256" key="5">
    <source>
        <dbReference type="ARBA" id="ARBA00038359"/>
    </source>
</evidence>
<comment type="similarity">
    <text evidence="5">Belongs to the SAT4 family.</text>
</comment>
<comment type="caution">
    <text evidence="9">The sequence shown here is derived from an EMBL/GenBank/DDBJ whole genome shotgun (WGS) entry which is preliminary data.</text>
</comment>
<comment type="subcellular location">
    <subcellularLocation>
        <location evidence="1">Membrane</location>
        <topology evidence="1">Multi-pass membrane protein</topology>
    </subcellularLocation>
</comment>